<dbReference type="EMBL" id="FOSP01000018">
    <property type="protein sequence ID" value="SFK87123.1"/>
    <property type="molecule type" value="Genomic_DNA"/>
</dbReference>
<dbReference type="InterPro" id="IPR036515">
    <property type="entry name" value="Transposase_17_sf"/>
</dbReference>
<dbReference type="GO" id="GO:0006313">
    <property type="term" value="P:DNA transposition"/>
    <property type="evidence" value="ECO:0007669"/>
    <property type="project" value="InterPro"/>
</dbReference>
<keyword evidence="2" id="KW-1185">Reference proteome</keyword>
<dbReference type="Proteomes" id="UP000199533">
    <property type="component" value="Unassembled WGS sequence"/>
</dbReference>
<dbReference type="GO" id="GO:0004803">
    <property type="term" value="F:transposase activity"/>
    <property type="evidence" value="ECO:0007669"/>
    <property type="project" value="InterPro"/>
</dbReference>
<accession>A0A1I4D2B7</accession>
<proteinExistence type="predicted"/>
<gene>
    <name evidence="1" type="ORF">SAMN05216302_101843</name>
</gene>
<dbReference type="Gene3D" id="3.30.70.1290">
    <property type="entry name" value="Transposase IS200-like"/>
    <property type="match status" value="1"/>
</dbReference>
<dbReference type="AlphaFoldDB" id="A0A1I4D2B7"/>
<name>A0A1I4D2B7_9PROT</name>
<evidence type="ECO:0000313" key="2">
    <source>
        <dbReference type="Proteomes" id="UP000199533"/>
    </source>
</evidence>
<organism evidence="1 2">
    <name type="scientific">Nitrosomonas aestuarii</name>
    <dbReference type="NCBI Taxonomy" id="52441"/>
    <lineage>
        <taxon>Bacteria</taxon>
        <taxon>Pseudomonadati</taxon>
        <taxon>Pseudomonadota</taxon>
        <taxon>Betaproteobacteria</taxon>
        <taxon>Nitrosomonadales</taxon>
        <taxon>Nitrosomonadaceae</taxon>
        <taxon>Nitrosomonas</taxon>
    </lineage>
</organism>
<reference evidence="2" key="1">
    <citation type="submission" date="2016-10" db="EMBL/GenBank/DDBJ databases">
        <authorList>
            <person name="Varghese N."/>
            <person name="Submissions S."/>
        </authorList>
    </citation>
    <scope>NUCLEOTIDE SEQUENCE [LARGE SCALE GENOMIC DNA]</scope>
    <source>
        <strain evidence="2">Nm69</strain>
    </source>
</reference>
<evidence type="ECO:0000313" key="1">
    <source>
        <dbReference type="EMBL" id="SFK87123.1"/>
    </source>
</evidence>
<dbReference type="GO" id="GO:0003677">
    <property type="term" value="F:DNA binding"/>
    <property type="evidence" value="ECO:0007669"/>
    <property type="project" value="InterPro"/>
</dbReference>
<sequence>MHGWVKAVIDWPYSSFHRYLQNEIYTADWTGGGEFEDLEMGER</sequence>
<protein>
    <submittedName>
        <fullName evidence="1">Putative transposase</fullName>
    </submittedName>
</protein>